<gene>
    <name evidence="1" type="ORF">COCNU_01G016580</name>
</gene>
<evidence type="ECO:0000313" key="1">
    <source>
        <dbReference type="EMBL" id="KAG1327724.1"/>
    </source>
</evidence>
<dbReference type="EMBL" id="CM017872">
    <property type="protein sequence ID" value="KAG1327724.1"/>
    <property type="molecule type" value="Genomic_DNA"/>
</dbReference>
<proteinExistence type="predicted"/>
<name>A0A8K0HX07_COCNU</name>
<reference evidence="1" key="1">
    <citation type="journal article" date="2017" name="Gigascience">
        <title>The genome draft of coconut (Cocos nucifera).</title>
        <authorList>
            <person name="Xiao Y."/>
            <person name="Xu P."/>
            <person name="Fan H."/>
            <person name="Baudouin L."/>
            <person name="Xia W."/>
            <person name="Bocs S."/>
            <person name="Xu J."/>
            <person name="Li Q."/>
            <person name="Guo A."/>
            <person name="Zhou L."/>
            <person name="Li J."/>
            <person name="Wu Y."/>
            <person name="Ma Z."/>
            <person name="Armero A."/>
            <person name="Issali A.E."/>
            <person name="Liu N."/>
            <person name="Peng M."/>
            <person name="Yang Y."/>
        </authorList>
    </citation>
    <scope>NUCLEOTIDE SEQUENCE</scope>
    <source>
        <tissue evidence="1">Spear leaf of Hainan Tall coconut</tissue>
    </source>
</reference>
<evidence type="ECO:0000313" key="2">
    <source>
        <dbReference type="Proteomes" id="UP000797356"/>
    </source>
</evidence>
<dbReference type="AlphaFoldDB" id="A0A8K0HX07"/>
<comment type="caution">
    <text evidence="1">The sequence shown here is derived from an EMBL/GenBank/DDBJ whole genome shotgun (WGS) entry which is preliminary data.</text>
</comment>
<keyword evidence="2" id="KW-1185">Reference proteome</keyword>
<accession>A0A8K0HX07</accession>
<protein>
    <submittedName>
        <fullName evidence="1">Uncharacterized protein</fullName>
    </submittedName>
</protein>
<reference evidence="1" key="2">
    <citation type="submission" date="2019-07" db="EMBL/GenBank/DDBJ databases">
        <authorList>
            <person name="Yang Y."/>
            <person name="Bocs S."/>
            <person name="Baudouin L."/>
        </authorList>
    </citation>
    <scope>NUCLEOTIDE SEQUENCE</scope>
    <source>
        <tissue evidence="1">Spear leaf of Hainan Tall coconut</tissue>
    </source>
</reference>
<sequence>MAGGVGDDKNKKRAAIAKVVRKAHLGGLSDNGGDDLGTDPFGNPEIIRDLIDKFIMPEEVDRLADLGQMQFILEYLGTFLKVVEALRVQGDLQTEVDSLQGKVTEVELLVEEKVVENENL</sequence>
<dbReference type="Proteomes" id="UP000797356">
    <property type="component" value="Chromosome 1"/>
</dbReference>
<organism evidence="1 2">
    <name type="scientific">Cocos nucifera</name>
    <name type="common">Coconut palm</name>
    <dbReference type="NCBI Taxonomy" id="13894"/>
    <lineage>
        <taxon>Eukaryota</taxon>
        <taxon>Viridiplantae</taxon>
        <taxon>Streptophyta</taxon>
        <taxon>Embryophyta</taxon>
        <taxon>Tracheophyta</taxon>
        <taxon>Spermatophyta</taxon>
        <taxon>Magnoliopsida</taxon>
        <taxon>Liliopsida</taxon>
        <taxon>Arecaceae</taxon>
        <taxon>Arecoideae</taxon>
        <taxon>Cocoseae</taxon>
        <taxon>Attaleinae</taxon>
        <taxon>Cocos</taxon>
    </lineage>
</organism>